<reference evidence="2 3" key="1">
    <citation type="submission" date="2022-03" db="EMBL/GenBank/DDBJ databases">
        <authorList>
            <person name="Koch H."/>
        </authorList>
    </citation>
    <scope>NUCLEOTIDE SEQUENCE [LARGE SCALE GENOMIC DNA]</scope>
    <source>
        <strain evidence="2 3">G1</strain>
    </source>
</reference>
<dbReference type="EMBL" id="OW150024">
    <property type="protein sequence ID" value="CAH2031374.1"/>
    <property type="molecule type" value="Genomic_DNA"/>
</dbReference>
<dbReference type="Proteomes" id="UP001295463">
    <property type="component" value="Chromosome"/>
</dbReference>
<keyword evidence="3" id="KW-1185">Reference proteome</keyword>
<evidence type="ECO:0000256" key="1">
    <source>
        <dbReference type="SAM" id="MobiDB-lite"/>
    </source>
</evidence>
<evidence type="ECO:0000313" key="2">
    <source>
        <dbReference type="EMBL" id="CAH2031374.1"/>
    </source>
</evidence>
<gene>
    <name evidence="2" type="ORF">GEAMG1_1544</name>
</gene>
<proteinExistence type="predicted"/>
<sequence length="167" mass="18872">MVTTTRRIEEKGQRTPRSKDTYAGERVGHGGSCYCDCGAVFENKRWHYAGKEASVRGGQRLVCPACRRTAERNPAGIVSLSGGFLTVHLPEIDRLLRKMADEALTKNPLNRVMEIRHNGLDGITVTTTQVKLAQKIGREVFKSFGGELQYHWSRGEELVRVQWFRQP</sequence>
<accession>A0ABN8HJG5</accession>
<dbReference type="RefSeq" id="WP_305732202.1">
    <property type="nucleotide sequence ID" value="NZ_OW150024.1"/>
</dbReference>
<dbReference type="InterPro" id="IPR047706">
    <property type="entry name" value="BCAM0308-like"/>
</dbReference>
<name>A0ABN8HJG5_9BACT</name>
<feature type="region of interest" description="Disordered" evidence="1">
    <location>
        <begin position="1"/>
        <end position="23"/>
    </location>
</feature>
<evidence type="ECO:0008006" key="4">
    <source>
        <dbReference type="Google" id="ProtNLM"/>
    </source>
</evidence>
<evidence type="ECO:0000313" key="3">
    <source>
        <dbReference type="Proteomes" id="UP001295463"/>
    </source>
</evidence>
<dbReference type="NCBIfam" id="NF040826">
    <property type="entry name" value="lxa_BCAM0308"/>
    <property type="match status" value="1"/>
</dbReference>
<organism evidence="2 3">
    <name type="scientific">Trichlorobacter ammonificans</name>
    <dbReference type="NCBI Taxonomy" id="2916410"/>
    <lineage>
        <taxon>Bacteria</taxon>
        <taxon>Pseudomonadati</taxon>
        <taxon>Thermodesulfobacteriota</taxon>
        <taxon>Desulfuromonadia</taxon>
        <taxon>Geobacterales</taxon>
        <taxon>Geobacteraceae</taxon>
        <taxon>Trichlorobacter</taxon>
    </lineage>
</organism>
<protein>
    <recommendedName>
        <fullName evidence="4">ATPase</fullName>
    </recommendedName>
</protein>